<dbReference type="EMBL" id="QXIS01000030">
    <property type="protein sequence ID" value="RIE05986.1"/>
    <property type="molecule type" value="Genomic_DNA"/>
</dbReference>
<dbReference type="GO" id="GO:0046872">
    <property type="term" value="F:metal ion binding"/>
    <property type="evidence" value="ECO:0007669"/>
    <property type="project" value="UniProtKB-KW"/>
</dbReference>
<dbReference type="RefSeq" id="WP_119089248.1">
    <property type="nucleotide sequence ID" value="NZ_QXIS01000030.1"/>
</dbReference>
<dbReference type="InterPro" id="IPR029068">
    <property type="entry name" value="Glyas_Bleomycin-R_OHBP_Dase"/>
</dbReference>
<dbReference type="OrthoDB" id="5296884at2"/>
<dbReference type="InterPro" id="IPR004360">
    <property type="entry name" value="Glyas_Fos-R_dOase_dom"/>
</dbReference>
<evidence type="ECO:0000313" key="3">
    <source>
        <dbReference type="EMBL" id="RIE05986.1"/>
    </source>
</evidence>
<evidence type="ECO:0000256" key="1">
    <source>
        <dbReference type="ARBA" id="ARBA00022723"/>
    </source>
</evidence>
<dbReference type="InterPro" id="IPR051332">
    <property type="entry name" value="Fosfomycin_Res_Enzymes"/>
</dbReference>
<sequence>MKPVIDHIHVTVADLERAERFYDRLLPLLGFDLANKERNAVPEHEYAIVEYHHSSFSFGIVSPRSAYTNETISRRKPGALHHLAFHADSRAEVDRLYLQVKALGAEIVHEPRLYPEYCKDYYAFFFKDSEGIEYEIVRFDRADYFPL</sequence>
<dbReference type="PANTHER" id="PTHR36113">
    <property type="entry name" value="LYASE, PUTATIVE-RELATED-RELATED"/>
    <property type="match status" value="1"/>
</dbReference>
<dbReference type="Pfam" id="PF00903">
    <property type="entry name" value="Glyoxalase"/>
    <property type="match status" value="1"/>
</dbReference>
<dbReference type="AlphaFoldDB" id="A0A398CRF3"/>
<dbReference type="Gene3D" id="3.10.180.10">
    <property type="entry name" value="2,3-Dihydroxybiphenyl 1,2-Dioxygenase, domain 1"/>
    <property type="match status" value="1"/>
</dbReference>
<gene>
    <name evidence="3" type="ORF">SMC7_04800</name>
</gene>
<evidence type="ECO:0000259" key="2">
    <source>
        <dbReference type="PROSITE" id="PS51819"/>
    </source>
</evidence>
<organism evidence="3 4">
    <name type="scientific">Candidatus Cryosericum terrychapinii</name>
    <dbReference type="NCBI Taxonomy" id="2290919"/>
    <lineage>
        <taxon>Bacteria</taxon>
        <taxon>Pseudomonadati</taxon>
        <taxon>Caldisericota/Cryosericota group</taxon>
        <taxon>Candidatus Cryosericota</taxon>
        <taxon>Candidatus Cryosericia</taxon>
        <taxon>Candidatus Cryosericales</taxon>
        <taxon>Candidatus Cryosericaceae</taxon>
        <taxon>Candidatus Cryosericum</taxon>
    </lineage>
</organism>
<dbReference type="PANTHER" id="PTHR36113:SF6">
    <property type="entry name" value="FOSFOMYCIN RESISTANCE PROTEIN FOSX"/>
    <property type="match status" value="1"/>
</dbReference>
<protein>
    <submittedName>
        <fullName evidence="3">Glyoxalase</fullName>
    </submittedName>
</protein>
<dbReference type="InterPro" id="IPR037523">
    <property type="entry name" value="VOC_core"/>
</dbReference>
<dbReference type="PROSITE" id="PS51819">
    <property type="entry name" value="VOC"/>
    <property type="match status" value="1"/>
</dbReference>
<name>A0A398CRF3_9BACT</name>
<evidence type="ECO:0000313" key="4">
    <source>
        <dbReference type="Proteomes" id="UP000266328"/>
    </source>
</evidence>
<keyword evidence="1" id="KW-0479">Metal-binding</keyword>
<keyword evidence="4" id="KW-1185">Reference proteome</keyword>
<proteinExistence type="predicted"/>
<comment type="caution">
    <text evidence="3">The sequence shown here is derived from an EMBL/GenBank/DDBJ whole genome shotgun (WGS) entry which is preliminary data.</text>
</comment>
<accession>A0A398CRF3</accession>
<reference evidence="3 4" key="1">
    <citation type="submission" date="2018-09" db="EMBL/GenBank/DDBJ databases">
        <title>Discovery and Ecogenomic Context for Candidatus Cryosericales, a Global Caldiserica Order Active in Thawing Permafrost.</title>
        <authorList>
            <person name="Martinez M.A."/>
            <person name="Woodcroft B.J."/>
            <person name="Ignacio Espinoza J.C."/>
            <person name="Zayed A."/>
            <person name="Singleton C.M."/>
            <person name="Boyd J."/>
            <person name="Li Y.-F."/>
            <person name="Purvine S."/>
            <person name="Maughan H."/>
            <person name="Hodgkins S.B."/>
            <person name="Anderson D."/>
            <person name="Sederholm M."/>
            <person name="Temperton B."/>
            <person name="Saleska S.R."/>
            <person name="Tyson G.W."/>
            <person name="Rich V.I."/>
        </authorList>
    </citation>
    <scope>NUCLEOTIDE SEQUENCE [LARGE SCALE GENOMIC DNA]</scope>
    <source>
        <strain evidence="3 4">SMC7</strain>
    </source>
</reference>
<dbReference type="Proteomes" id="UP000266328">
    <property type="component" value="Unassembled WGS sequence"/>
</dbReference>
<dbReference type="SUPFAM" id="SSF54593">
    <property type="entry name" value="Glyoxalase/Bleomycin resistance protein/Dihydroxybiphenyl dioxygenase"/>
    <property type="match status" value="1"/>
</dbReference>
<feature type="domain" description="VOC" evidence="2">
    <location>
        <begin position="4"/>
        <end position="139"/>
    </location>
</feature>